<dbReference type="EMBL" id="CP017478">
    <property type="protein sequence ID" value="AOW19807.1"/>
    <property type="molecule type" value="Genomic_DNA"/>
</dbReference>
<gene>
    <name evidence="3" type="ORF">LPB138_03520</name>
</gene>
<dbReference type="InterPro" id="IPR050312">
    <property type="entry name" value="IolE/XylAMocC-like"/>
</dbReference>
<accession>A0A1D8P5F9</accession>
<dbReference type="PANTHER" id="PTHR12110">
    <property type="entry name" value="HYDROXYPYRUVATE ISOMERASE"/>
    <property type="match status" value="1"/>
</dbReference>
<reference evidence="3 4" key="1">
    <citation type="submission" date="2016-10" db="EMBL/GenBank/DDBJ databases">
        <title>Lutibacter sp. LPB0138, isolated from marine gastropod.</title>
        <authorList>
            <person name="Kim E."/>
            <person name="Yi H."/>
        </authorList>
    </citation>
    <scope>NUCLEOTIDE SEQUENCE [LARGE SCALE GENOMIC DNA]</scope>
    <source>
        <strain evidence="3 4">LPB0138</strain>
    </source>
</reference>
<dbReference type="SUPFAM" id="SSF51658">
    <property type="entry name" value="Xylose isomerase-like"/>
    <property type="match status" value="1"/>
</dbReference>
<keyword evidence="1" id="KW-0812">Transmembrane</keyword>
<proteinExistence type="predicted"/>
<evidence type="ECO:0000313" key="4">
    <source>
        <dbReference type="Proteomes" id="UP000176050"/>
    </source>
</evidence>
<keyword evidence="1" id="KW-0472">Membrane</keyword>
<dbReference type="InterPro" id="IPR013022">
    <property type="entry name" value="Xyl_isomerase-like_TIM-brl"/>
</dbReference>
<dbReference type="KEGG" id="lul:LPB138_03520"/>
<dbReference type="RefSeq" id="WP_070235946.1">
    <property type="nucleotide sequence ID" value="NZ_CP017478.1"/>
</dbReference>
<dbReference type="InterPro" id="IPR036237">
    <property type="entry name" value="Xyl_isomerase-like_sf"/>
</dbReference>
<name>A0A1D8P5F9_9FLAO</name>
<evidence type="ECO:0000259" key="2">
    <source>
        <dbReference type="Pfam" id="PF01261"/>
    </source>
</evidence>
<protein>
    <recommendedName>
        <fullName evidence="2">Xylose isomerase-like TIM barrel domain-containing protein</fullName>
    </recommendedName>
</protein>
<sequence>MTTRRNFLVKSGALAVGTMILPSWITYNSSVKLGNIGVQLYTFRDEMTKDAIGTLKKIADLGFKQIESARSEKGHYYGLTPFSIKKVCDDLGMNLRSGHVHIDKNWKKTVEEAAASGQEYLICSTMPSRGQTVDNYKSVAEVFNKAGEDCKKHNIKFGYHNHAYEFEMHKNQVLYDVLMDYTNPDLVHMELDLGWVIVGGKDPIDYFKKYPGRFPLWHLKDMDMIKKESTEFGKGGLDISKMLQYSKESGLKYVFIEQEEYEVSPLESMKHNLKYLQELG</sequence>
<dbReference type="PANTHER" id="PTHR12110:SF41">
    <property type="entry name" value="INOSOSE DEHYDRATASE"/>
    <property type="match status" value="1"/>
</dbReference>
<dbReference type="Pfam" id="PF01261">
    <property type="entry name" value="AP_endonuc_2"/>
    <property type="match status" value="1"/>
</dbReference>
<evidence type="ECO:0000256" key="1">
    <source>
        <dbReference type="SAM" id="Phobius"/>
    </source>
</evidence>
<dbReference type="OrthoDB" id="9798407at2"/>
<dbReference type="STRING" id="1850246.LPB138_03520"/>
<keyword evidence="4" id="KW-1185">Reference proteome</keyword>
<evidence type="ECO:0000313" key="3">
    <source>
        <dbReference type="EMBL" id="AOW19807.1"/>
    </source>
</evidence>
<feature type="transmembrane region" description="Helical" evidence="1">
    <location>
        <begin position="7"/>
        <end position="25"/>
    </location>
</feature>
<dbReference type="Gene3D" id="3.20.20.150">
    <property type="entry name" value="Divalent-metal-dependent TIM barrel enzymes"/>
    <property type="match status" value="1"/>
</dbReference>
<dbReference type="Proteomes" id="UP000176050">
    <property type="component" value="Chromosome"/>
</dbReference>
<keyword evidence="1" id="KW-1133">Transmembrane helix</keyword>
<organism evidence="3 4">
    <name type="scientific">Urechidicola croceus</name>
    <dbReference type="NCBI Taxonomy" id="1850246"/>
    <lineage>
        <taxon>Bacteria</taxon>
        <taxon>Pseudomonadati</taxon>
        <taxon>Bacteroidota</taxon>
        <taxon>Flavobacteriia</taxon>
        <taxon>Flavobacteriales</taxon>
        <taxon>Flavobacteriaceae</taxon>
        <taxon>Urechidicola</taxon>
    </lineage>
</organism>
<feature type="domain" description="Xylose isomerase-like TIM barrel" evidence="2">
    <location>
        <begin position="56"/>
        <end position="278"/>
    </location>
</feature>
<dbReference type="AlphaFoldDB" id="A0A1D8P5F9"/>